<name>A0ABS3YQQ1_9BACT</name>
<feature type="transmembrane region" description="Helical" evidence="2">
    <location>
        <begin position="6"/>
        <end position="27"/>
    </location>
</feature>
<reference evidence="4 5" key="1">
    <citation type="submission" date="2021-03" db="EMBL/GenBank/DDBJ databases">
        <title>Assistant Professor.</title>
        <authorList>
            <person name="Huq M.A."/>
        </authorList>
    </citation>
    <scope>NUCLEOTIDE SEQUENCE [LARGE SCALE GENOMIC DNA]</scope>
    <source>
        <strain evidence="4 5">MAH-29</strain>
    </source>
</reference>
<gene>
    <name evidence="4" type="ORF">J7I42_07995</name>
</gene>
<keyword evidence="1 2" id="KW-0812">Transmembrane</keyword>
<keyword evidence="1" id="KW-1134">Transmembrane beta strand</keyword>
<keyword evidence="4" id="KW-0675">Receptor</keyword>
<dbReference type="PANTHER" id="PTHR34978">
    <property type="entry name" value="POSSIBLE SENSOR-TRANSDUCER PROTEIN BLAR"/>
    <property type="match status" value="1"/>
</dbReference>
<dbReference type="InterPro" id="IPR008756">
    <property type="entry name" value="Peptidase_M56"/>
</dbReference>
<dbReference type="PANTHER" id="PTHR34978:SF3">
    <property type="entry name" value="SLR0241 PROTEIN"/>
    <property type="match status" value="1"/>
</dbReference>
<dbReference type="RefSeq" id="WP_209138249.1">
    <property type="nucleotide sequence ID" value="NZ_JAGHKO010000001.1"/>
</dbReference>
<feature type="transmembrane region" description="Helical" evidence="2">
    <location>
        <begin position="93"/>
        <end position="114"/>
    </location>
</feature>
<keyword evidence="2" id="KW-1133">Transmembrane helix</keyword>
<keyword evidence="1" id="KW-0998">Cell outer membrane</keyword>
<evidence type="ECO:0000256" key="1">
    <source>
        <dbReference type="PROSITE-ProRule" id="PRU01360"/>
    </source>
</evidence>
<keyword evidence="1 2" id="KW-0472">Membrane</keyword>
<keyword evidence="5" id="KW-1185">Reference proteome</keyword>
<dbReference type="Gene3D" id="2.170.130.10">
    <property type="entry name" value="TonB-dependent receptor, plug domain"/>
    <property type="match status" value="1"/>
</dbReference>
<evidence type="ECO:0000256" key="2">
    <source>
        <dbReference type="SAM" id="Phobius"/>
    </source>
</evidence>
<feature type="transmembrane region" description="Helical" evidence="2">
    <location>
        <begin position="39"/>
        <end position="61"/>
    </location>
</feature>
<proteinExistence type="inferred from homology"/>
<protein>
    <submittedName>
        <fullName evidence="4">TonB-dependent receptor plug domain-containing protein</fullName>
    </submittedName>
</protein>
<evidence type="ECO:0000313" key="4">
    <source>
        <dbReference type="EMBL" id="MBO9200195.1"/>
    </source>
</evidence>
<dbReference type="PROSITE" id="PS52016">
    <property type="entry name" value="TONB_DEPENDENT_REC_3"/>
    <property type="match status" value="1"/>
</dbReference>
<dbReference type="Proteomes" id="UP000677244">
    <property type="component" value="Unassembled WGS sequence"/>
</dbReference>
<dbReference type="Pfam" id="PF05569">
    <property type="entry name" value="Peptidase_M56"/>
    <property type="match status" value="1"/>
</dbReference>
<feature type="domain" description="Peptidase M56" evidence="3">
    <location>
        <begin position="163"/>
        <end position="257"/>
    </location>
</feature>
<comment type="subcellular location">
    <subcellularLocation>
        <location evidence="1">Cell outer membrane</location>
        <topology evidence="1">Multi-pass membrane protein</topology>
    </subcellularLocation>
</comment>
<dbReference type="SUPFAM" id="SSF56935">
    <property type="entry name" value="Porins"/>
    <property type="match status" value="1"/>
</dbReference>
<dbReference type="InterPro" id="IPR037066">
    <property type="entry name" value="Plug_dom_sf"/>
</dbReference>
<dbReference type="EMBL" id="JAGHKO010000001">
    <property type="protein sequence ID" value="MBO9200195.1"/>
    <property type="molecule type" value="Genomic_DNA"/>
</dbReference>
<evidence type="ECO:0000259" key="3">
    <source>
        <dbReference type="Pfam" id="PF05569"/>
    </source>
</evidence>
<dbReference type="InterPro" id="IPR052173">
    <property type="entry name" value="Beta-lactam_resp_regulator"/>
</dbReference>
<comment type="similarity">
    <text evidence="1">Belongs to the TonB-dependent receptor family.</text>
</comment>
<organism evidence="4 5">
    <name type="scientific">Niastella soli</name>
    <dbReference type="NCBI Taxonomy" id="2821487"/>
    <lineage>
        <taxon>Bacteria</taxon>
        <taxon>Pseudomonadati</taxon>
        <taxon>Bacteroidota</taxon>
        <taxon>Chitinophagia</taxon>
        <taxon>Chitinophagales</taxon>
        <taxon>Chitinophagaceae</taxon>
        <taxon>Niastella</taxon>
    </lineage>
</organism>
<dbReference type="InterPro" id="IPR039426">
    <property type="entry name" value="TonB-dep_rcpt-like"/>
</dbReference>
<sequence length="398" mass="45423">MTSQTILFYVLKSILISGLFLGYYWIALRNKSFNYYNRFYLLLSMACSFIIPLFNFSWVTIDKEDMPVSAETLRYISLQIPSTHSSTVSWQDFVLYSVIGISLFLLLVLAFNILKVYQLKRRSAVVDMEGVDFVYTNLDNAPFSFLNNLFWKESISLDDDFGQKIFKHELTHIHQKHTLDVLFCQVINSICWMNPFNWLIQRELKAIHEFIADKEAVGNNNVEDFVQLLLQAHYGKHFLNPTHAFYYSSIKRRLVMLTTNNKARYQFLRKALVLPVTFASIFAFSVSATESKATAVQLPEKAVAKNDTTPALTKDARPDIIKVTADTVHIRIEKKSTNGKKNIPDNVLYILNGNPISAEEMSQISPGNIKSIYVLKDKAATDKYGSAGANGVVEIFLK</sequence>
<comment type="caution">
    <text evidence="4">The sequence shown here is derived from an EMBL/GenBank/DDBJ whole genome shotgun (WGS) entry which is preliminary data.</text>
</comment>
<feature type="transmembrane region" description="Helical" evidence="2">
    <location>
        <begin position="271"/>
        <end position="289"/>
    </location>
</feature>
<accession>A0ABS3YQQ1</accession>
<keyword evidence="1" id="KW-0813">Transport</keyword>
<evidence type="ECO:0000313" key="5">
    <source>
        <dbReference type="Proteomes" id="UP000677244"/>
    </source>
</evidence>